<protein>
    <recommendedName>
        <fullName evidence="1">peptidylprolyl isomerase</fullName>
        <ecNumber evidence="1">5.2.1.8</ecNumber>
    </recommendedName>
</protein>
<dbReference type="SUPFAM" id="SSF48371">
    <property type="entry name" value="ARM repeat"/>
    <property type="match status" value="1"/>
</dbReference>
<evidence type="ECO:0000259" key="4">
    <source>
        <dbReference type="PROSITE" id="PS50072"/>
    </source>
</evidence>
<dbReference type="InterPro" id="IPR004155">
    <property type="entry name" value="PBS_lyase_HEAT"/>
</dbReference>
<evidence type="ECO:0000313" key="5">
    <source>
        <dbReference type="EMBL" id="PHL00112.1"/>
    </source>
</evidence>
<dbReference type="PANTHER" id="PTHR45625">
    <property type="entry name" value="PEPTIDYL-PROLYL CIS-TRANS ISOMERASE-RELATED"/>
    <property type="match status" value="1"/>
</dbReference>
<dbReference type="EC" id="5.2.1.8" evidence="1"/>
<dbReference type="InterPro" id="IPR044666">
    <property type="entry name" value="Cyclophilin_A-like"/>
</dbReference>
<dbReference type="Proteomes" id="UP000226437">
    <property type="component" value="Unassembled WGS sequence"/>
</dbReference>
<dbReference type="CDD" id="cd00317">
    <property type="entry name" value="cyclophilin"/>
    <property type="match status" value="1"/>
</dbReference>
<evidence type="ECO:0000313" key="6">
    <source>
        <dbReference type="Proteomes" id="UP000226437"/>
    </source>
</evidence>
<dbReference type="SMART" id="SM00567">
    <property type="entry name" value="EZ_HEAT"/>
    <property type="match status" value="2"/>
</dbReference>
<reference evidence="5 6" key="1">
    <citation type="submission" date="2017-10" db="EMBL/GenBank/DDBJ databases">
        <title>The draft genome sequence of Lewinella marina KCTC 32374.</title>
        <authorList>
            <person name="Wang K."/>
        </authorList>
    </citation>
    <scope>NUCLEOTIDE SEQUENCE [LARGE SCALE GENOMIC DNA]</scope>
    <source>
        <strain evidence="5 6">MKG-38</strain>
    </source>
</reference>
<dbReference type="InterPro" id="IPR029000">
    <property type="entry name" value="Cyclophilin-like_dom_sf"/>
</dbReference>
<organism evidence="5 6">
    <name type="scientific">Neolewinella marina</name>
    <dbReference type="NCBI Taxonomy" id="438751"/>
    <lineage>
        <taxon>Bacteria</taxon>
        <taxon>Pseudomonadati</taxon>
        <taxon>Bacteroidota</taxon>
        <taxon>Saprospiria</taxon>
        <taxon>Saprospirales</taxon>
        <taxon>Lewinellaceae</taxon>
        <taxon>Neolewinella</taxon>
    </lineage>
</organism>
<dbReference type="Pfam" id="PF00160">
    <property type="entry name" value="Pro_isomerase"/>
    <property type="match status" value="1"/>
</dbReference>
<dbReference type="GO" id="GO:0003755">
    <property type="term" value="F:peptidyl-prolyl cis-trans isomerase activity"/>
    <property type="evidence" value="ECO:0007669"/>
    <property type="project" value="UniProtKB-KW"/>
</dbReference>
<gene>
    <name evidence="5" type="ORF">CGL56_03460</name>
</gene>
<dbReference type="Gene3D" id="2.40.100.10">
    <property type="entry name" value="Cyclophilin-like"/>
    <property type="match status" value="1"/>
</dbReference>
<evidence type="ECO:0000256" key="1">
    <source>
        <dbReference type="ARBA" id="ARBA00013194"/>
    </source>
</evidence>
<accession>A0A2G0CJG8</accession>
<comment type="caution">
    <text evidence="5">The sequence shown here is derived from an EMBL/GenBank/DDBJ whole genome shotgun (WGS) entry which is preliminary data.</text>
</comment>
<dbReference type="PROSITE" id="PS50072">
    <property type="entry name" value="CSA_PPIASE_2"/>
    <property type="match status" value="1"/>
</dbReference>
<dbReference type="AlphaFoldDB" id="A0A2G0CJG8"/>
<dbReference type="OrthoDB" id="9807797at2"/>
<proteinExistence type="predicted"/>
<dbReference type="EMBL" id="PDLO01000001">
    <property type="protein sequence ID" value="PHL00112.1"/>
    <property type="molecule type" value="Genomic_DNA"/>
</dbReference>
<dbReference type="InterPro" id="IPR002130">
    <property type="entry name" value="Cyclophilin-type_PPIase_dom"/>
</dbReference>
<name>A0A2G0CJG8_9BACT</name>
<evidence type="ECO:0000256" key="3">
    <source>
        <dbReference type="ARBA" id="ARBA00023235"/>
    </source>
</evidence>
<dbReference type="PANTHER" id="PTHR45625:SF4">
    <property type="entry name" value="PEPTIDYLPROLYL ISOMERASE DOMAIN AND WD REPEAT-CONTAINING PROTEIN 1"/>
    <property type="match status" value="1"/>
</dbReference>
<dbReference type="Gene3D" id="1.25.10.10">
    <property type="entry name" value="Leucine-rich Repeat Variant"/>
    <property type="match status" value="2"/>
</dbReference>
<sequence length="698" mass="77389">MVSSRPARRSGGAKVGSERYILCLLLRYLYPMPYRLAAVLLLWALLLACIPPADEEEESAVVVAELTDSLVQRVYELQNERAEDSLLAYLAHPEARLRYLAAQGLASFPALSAGAVDSLGATLRDPNAAVRTQAAYALGQTGRPEAAAWLTASFDRTGKYPTFNAAVLEAAGRTGDSTTVNLLTGITTYTMRDTALMAGRAWGLYYAGLNGNRSPASDAVMVNTLLDRTAPAAVRHPAAHYLYRIEFPVDTAAERKLHEQLRREKDPVVSMGIIRTLGRSGLLPARVSLLRYFETSADWRTRVEVLRAFEGFEYAAVRESVIEALRDRHPLVARTAAEYLIRHGVTPDAPLYLQLAESGLPHQLYPLLYRAANRHLSPFLTDYRDRIAEGLRRAYQTEADPYVKADILRALGEFPWLYREIYNHYVGSESPVLRTAAAETLQAIVEREDFDQFFRWSSRRVRLEIAEQLRRIIEAGEAGPAYHAGQALTNRADTYRSAYADFGWLDTALDDLELPRQIETYRAVLGARNALLQSEVPEPALASGKAHPIDWSLVTTATPPVVRIETAEGAIRLRLWPAAAPATVSSFLRLVREGYYDGKVFHRVVPNFVAQGGGPRGDGFGSEDFIVRTETPMLHWDRAGLVGMASAGKDTEGVQFFITHRPTPHLDGRFTIFAEVIEGQSVVDRLVPGSRITRITVP</sequence>
<keyword evidence="3" id="KW-0413">Isomerase</keyword>
<dbReference type="InterPro" id="IPR016024">
    <property type="entry name" value="ARM-type_fold"/>
</dbReference>
<evidence type="ECO:0000256" key="2">
    <source>
        <dbReference type="ARBA" id="ARBA00023110"/>
    </source>
</evidence>
<keyword evidence="6" id="KW-1185">Reference proteome</keyword>
<feature type="domain" description="PPIase cyclophilin-type" evidence="4">
    <location>
        <begin position="565"/>
        <end position="698"/>
    </location>
</feature>
<dbReference type="PRINTS" id="PR00153">
    <property type="entry name" value="CSAPPISMRASE"/>
</dbReference>
<dbReference type="InterPro" id="IPR011989">
    <property type="entry name" value="ARM-like"/>
</dbReference>
<keyword evidence="2" id="KW-0697">Rotamase</keyword>
<dbReference type="SUPFAM" id="SSF50891">
    <property type="entry name" value="Cyclophilin-like"/>
    <property type="match status" value="1"/>
</dbReference>
<dbReference type="Pfam" id="PF13646">
    <property type="entry name" value="HEAT_2"/>
    <property type="match status" value="1"/>
</dbReference>